<evidence type="ECO:0000313" key="2">
    <source>
        <dbReference type="EMBL" id="ELU40074.1"/>
    </source>
</evidence>
<dbReference type="HOGENOM" id="CLU_1950261_0_0_1"/>
<dbReference type="Proteomes" id="UP000011668">
    <property type="component" value="Unassembled WGS sequence"/>
</dbReference>
<protein>
    <submittedName>
        <fullName evidence="2">Uncharacterized protein</fullName>
    </submittedName>
</protein>
<evidence type="ECO:0000313" key="3">
    <source>
        <dbReference type="Proteomes" id="UP000011668"/>
    </source>
</evidence>
<gene>
    <name evidence="2" type="ORF">AG1IA_05907</name>
</gene>
<dbReference type="AlphaFoldDB" id="L8WUP9"/>
<reference evidence="2 3" key="1">
    <citation type="journal article" date="2013" name="Nat. Commun.">
        <title>The evolution and pathogenic mechanisms of the rice sheath blight pathogen.</title>
        <authorList>
            <person name="Zheng A."/>
            <person name="Lin R."/>
            <person name="Xu L."/>
            <person name="Qin P."/>
            <person name="Tang C."/>
            <person name="Ai P."/>
            <person name="Zhang D."/>
            <person name="Liu Y."/>
            <person name="Sun Z."/>
            <person name="Feng H."/>
            <person name="Wang Y."/>
            <person name="Chen Y."/>
            <person name="Liang X."/>
            <person name="Fu R."/>
            <person name="Li Q."/>
            <person name="Zhang J."/>
            <person name="Yu X."/>
            <person name="Xie Z."/>
            <person name="Ding L."/>
            <person name="Guan P."/>
            <person name="Tang J."/>
            <person name="Liang Y."/>
            <person name="Wang S."/>
            <person name="Deng Q."/>
            <person name="Li S."/>
            <person name="Zhu J."/>
            <person name="Wang L."/>
            <person name="Liu H."/>
            <person name="Li P."/>
        </authorList>
    </citation>
    <scope>NUCLEOTIDE SEQUENCE [LARGE SCALE GENOMIC DNA]</scope>
    <source>
        <strain evidence="3">AG-1 IA</strain>
    </source>
</reference>
<feature type="region of interest" description="Disordered" evidence="1">
    <location>
        <begin position="1"/>
        <end position="29"/>
    </location>
</feature>
<dbReference type="EMBL" id="AFRT01001521">
    <property type="protein sequence ID" value="ELU40074.1"/>
    <property type="molecule type" value="Genomic_DNA"/>
</dbReference>
<accession>L8WUP9</accession>
<proteinExistence type="predicted"/>
<name>L8WUP9_THACA</name>
<comment type="caution">
    <text evidence="2">The sequence shown here is derived from an EMBL/GenBank/DDBJ whole genome shotgun (WGS) entry which is preliminary data.</text>
</comment>
<sequence length="129" mass="14753">MNSPSVSVQPTAAPRMPGSSQREARERKPGLSYKRRWCRFVLISFSKACLIGALSCFLCCECLFNPVHGVLLRLRCDYCLSNPFEEWLLLNRYDKSSKIYDTESNLTDTICANIVFMKSCNLCTRLPRT</sequence>
<dbReference type="OrthoDB" id="10619407at2759"/>
<keyword evidence="3" id="KW-1185">Reference proteome</keyword>
<organism evidence="2 3">
    <name type="scientific">Thanatephorus cucumeris (strain AG1-IA)</name>
    <name type="common">Rice sheath blight fungus</name>
    <name type="synonym">Rhizoctonia solani</name>
    <dbReference type="NCBI Taxonomy" id="983506"/>
    <lineage>
        <taxon>Eukaryota</taxon>
        <taxon>Fungi</taxon>
        <taxon>Dikarya</taxon>
        <taxon>Basidiomycota</taxon>
        <taxon>Agaricomycotina</taxon>
        <taxon>Agaricomycetes</taxon>
        <taxon>Cantharellales</taxon>
        <taxon>Ceratobasidiaceae</taxon>
        <taxon>Rhizoctonia</taxon>
        <taxon>Rhizoctonia solani AG-1</taxon>
    </lineage>
</organism>
<evidence type="ECO:0000256" key="1">
    <source>
        <dbReference type="SAM" id="MobiDB-lite"/>
    </source>
</evidence>
<feature type="compositionally biased region" description="Polar residues" evidence="1">
    <location>
        <begin position="1"/>
        <end position="10"/>
    </location>
</feature>